<dbReference type="SUPFAM" id="SSF88713">
    <property type="entry name" value="Glycoside hydrolase/deacetylase"/>
    <property type="match status" value="2"/>
</dbReference>
<dbReference type="Proteomes" id="UP000000374">
    <property type="component" value="Chromosome"/>
</dbReference>
<dbReference type="HOGENOM" id="CLU_029940_1_1_4"/>
<dbReference type="KEGG" id="vei:Veis_0312"/>
<dbReference type="PANTHER" id="PTHR47561">
    <property type="entry name" value="POLYSACCHARIDE DEACETYLASE FAMILY PROTEIN (AFU_ORTHOLOGUE AFUA_6G05030)"/>
    <property type="match status" value="1"/>
</dbReference>
<dbReference type="Gene3D" id="3.20.20.370">
    <property type="entry name" value="Glycoside hydrolase/deacetylase"/>
    <property type="match status" value="2"/>
</dbReference>
<dbReference type="PROSITE" id="PS51677">
    <property type="entry name" value="NODB"/>
    <property type="match status" value="1"/>
</dbReference>
<dbReference type="GO" id="GO:0016810">
    <property type="term" value="F:hydrolase activity, acting on carbon-nitrogen (but not peptide) bonds"/>
    <property type="evidence" value="ECO:0007669"/>
    <property type="project" value="InterPro"/>
</dbReference>
<dbReference type="InterPro" id="IPR011330">
    <property type="entry name" value="Glyco_hydro/deAcase_b/a-brl"/>
</dbReference>
<dbReference type="AlphaFoldDB" id="A1WEP6"/>
<dbReference type="PANTHER" id="PTHR47561:SF1">
    <property type="entry name" value="POLYSACCHARIDE DEACETYLASE FAMILY PROTEIN (AFU_ORTHOLOGUE AFUA_6G05030)"/>
    <property type="match status" value="1"/>
</dbReference>
<dbReference type="InterPro" id="IPR037950">
    <property type="entry name" value="PgdA-like"/>
</dbReference>
<dbReference type="Pfam" id="PF01522">
    <property type="entry name" value="Polysacc_deac_1"/>
    <property type="match status" value="1"/>
</dbReference>
<feature type="domain" description="NodB homology" evidence="1">
    <location>
        <begin position="39"/>
        <end position="135"/>
    </location>
</feature>
<gene>
    <name evidence="2" type="ordered locus">Veis_0312</name>
</gene>
<dbReference type="STRING" id="391735.Veis_0312"/>
<dbReference type="CDD" id="cd10938">
    <property type="entry name" value="CE4_HpPgdA_like"/>
    <property type="match status" value="1"/>
</dbReference>
<dbReference type="RefSeq" id="WP_011808120.1">
    <property type="nucleotide sequence ID" value="NC_008786.1"/>
</dbReference>
<keyword evidence="3" id="KW-1185">Reference proteome</keyword>
<name>A1WEP6_VEREI</name>
<organism evidence="2 3">
    <name type="scientific">Verminephrobacter eiseniae (strain EF01-2)</name>
    <dbReference type="NCBI Taxonomy" id="391735"/>
    <lineage>
        <taxon>Bacteria</taxon>
        <taxon>Pseudomonadati</taxon>
        <taxon>Pseudomonadota</taxon>
        <taxon>Betaproteobacteria</taxon>
        <taxon>Burkholderiales</taxon>
        <taxon>Comamonadaceae</taxon>
        <taxon>Verminephrobacter</taxon>
    </lineage>
</organism>
<dbReference type="GO" id="GO:0005975">
    <property type="term" value="P:carbohydrate metabolic process"/>
    <property type="evidence" value="ECO:0007669"/>
    <property type="project" value="InterPro"/>
</dbReference>
<evidence type="ECO:0000313" key="2">
    <source>
        <dbReference type="EMBL" id="ABM56103.1"/>
    </source>
</evidence>
<dbReference type="InterPro" id="IPR002509">
    <property type="entry name" value="NODB_dom"/>
</dbReference>
<evidence type="ECO:0000259" key="1">
    <source>
        <dbReference type="PROSITE" id="PS51677"/>
    </source>
</evidence>
<dbReference type="EMBL" id="CP000542">
    <property type="protein sequence ID" value="ABM56103.1"/>
    <property type="molecule type" value="Genomic_DNA"/>
</dbReference>
<dbReference type="eggNOG" id="COG0726">
    <property type="taxonomic scope" value="Bacteria"/>
</dbReference>
<protein>
    <submittedName>
        <fullName evidence="2">Polysaccharide deacetylase</fullName>
    </submittedName>
</protein>
<dbReference type="GeneID" id="76463794"/>
<reference evidence="3" key="1">
    <citation type="submission" date="2006-12" db="EMBL/GenBank/DDBJ databases">
        <title>Complete sequence of chromosome 1 of Verminephrobacter eiseniae EF01-2.</title>
        <authorList>
            <person name="Copeland A."/>
            <person name="Lucas S."/>
            <person name="Lapidus A."/>
            <person name="Barry K."/>
            <person name="Detter J.C."/>
            <person name="Glavina del Rio T."/>
            <person name="Dalin E."/>
            <person name="Tice H."/>
            <person name="Pitluck S."/>
            <person name="Chertkov O."/>
            <person name="Brettin T."/>
            <person name="Bruce D."/>
            <person name="Han C."/>
            <person name="Tapia R."/>
            <person name="Gilna P."/>
            <person name="Schmutz J."/>
            <person name="Larimer F."/>
            <person name="Land M."/>
            <person name="Hauser L."/>
            <person name="Kyrpides N."/>
            <person name="Kim E."/>
            <person name="Stahl D."/>
            <person name="Richardson P."/>
        </authorList>
    </citation>
    <scope>NUCLEOTIDE SEQUENCE [LARGE SCALE GENOMIC DNA]</scope>
    <source>
        <strain evidence="3">EF01-2</strain>
    </source>
</reference>
<proteinExistence type="predicted"/>
<sequence length="336" mass="37700">MHPNDPVAWPHGARCAVMLAFDFDAETLWLARDPANAKRLGVLSQGTYGAKVGVPRIIETLDEADVPATFFVPGWTAEHHTGRVESILRHGHEVGHHGYLHEWVDPQDPAREEEIFLKGLQALQRTVGVKPLVSRHRSSVGLRWPSKRIAALHRLPIRSVLAARCALRCAPMAARSLRHLIRDATLGYRSPAWEASLNLMALIDKHGLRYDSSLMDQINPYHHVLADGRRGPVELPVHWSLDDAPFALFSVKSPRTIVSNEQILAVWQDEFSEIYRWGGLFSLTMHPQVMGRPSRIALLRAFIAWMRSFPGVWFARGAEIAQAWTDACLSNRGIAP</sequence>
<evidence type="ECO:0000313" key="3">
    <source>
        <dbReference type="Proteomes" id="UP000000374"/>
    </source>
</evidence>
<accession>A1WEP6</accession>